<dbReference type="InterPro" id="IPR029058">
    <property type="entry name" value="AB_hydrolase_fold"/>
</dbReference>
<name>A0ABP9W330_9DEIO</name>
<evidence type="ECO:0000313" key="5">
    <source>
        <dbReference type="Proteomes" id="UP001401887"/>
    </source>
</evidence>
<dbReference type="Gene3D" id="3.40.50.1820">
    <property type="entry name" value="alpha/beta hydrolase"/>
    <property type="match status" value="1"/>
</dbReference>
<feature type="signal peptide" evidence="1">
    <location>
        <begin position="1"/>
        <end position="20"/>
    </location>
</feature>
<dbReference type="EMBL" id="BAABRP010000001">
    <property type="protein sequence ID" value="GAA5511759.1"/>
    <property type="molecule type" value="Genomic_DNA"/>
</dbReference>
<feature type="domain" description="Serine aminopeptidase S33" evidence="3">
    <location>
        <begin position="101"/>
        <end position="208"/>
    </location>
</feature>
<evidence type="ECO:0000313" key="4">
    <source>
        <dbReference type="EMBL" id="GAA5511759.1"/>
    </source>
</evidence>
<protein>
    <recommendedName>
        <fullName evidence="6">Serine aminopeptidase S33 domain-containing protein</fullName>
    </recommendedName>
</protein>
<accession>A0ABP9W330</accession>
<dbReference type="InterPro" id="IPR002925">
    <property type="entry name" value="Dienelactn_hydro"/>
</dbReference>
<dbReference type="InterPro" id="IPR053145">
    <property type="entry name" value="AB_hydrolase_Est10"/>
</dbReference>
<comment type="caution">
    <text evidence="4">The sequence shown here is derived from an EMBL/GenBank/DDBJ whole genome shotgun (WGS) entry which is preliminary data.</text>
</comment>
<evidence type="ECO:0000259" key="2">
    <source>
        <dbReference type="Pfam" id="PF01738"/>
    </source>
</evidence>
<dbReference type="InterPro" id="IPR022742">
    <property type="entry name" value="Hydrolase_4"/>
</dbReference>
<dbReference type="SUPFAM" id="SSF53474">
    <property type="entry name" value="alpha/beta-Hydrolases"/>
    <property type="match status" value="1"/>
</dbReference>
<reference evidence="4 5" key="1">
    <citation type="submission" date="2024-02" db="EMBL/GenBank/DDBJ databases">
        <title>Deinococcus carri NBRC 110142.</title>
        <authorList>
            <person name="Ichikawa N."/>
            <person name="Katano-Makiyama Y."/>
            <person name="Hidaka K."/>
        </authorList>
    </citation>
    <scope>NUCLEOTIDE SEQUENCE [LARGE SCALE GENOMIC DNA]</scope>
    <source>
        <strain evidence="4 5">NBRC 110142</strain>
    </source>
</reference>
<dbReference type="PANTHER" id="PTHR43265">
    <property type="entry name" value="ESTERASE ESTD"/>
    <property type="match status" value="1"/>
</dbReference>
<organism evidence="4 5">
    <name type="scientific">Deinococcus carri</name>
    <dbReference type="NCBI Taxonomy" id="1211323"/>
    <lineage>
        <taxon>Bacteria</taxon>
        <taxon>Thermotogati</taxon>
        <taxon>Deinococcota</taxon>
        <taxon>Deinococci</taxon>
        <taxon>Deinococcales</taxon>
        <taxon>Deinococcaceae</taxon>
        <taxon>Deinococcus</taxon>
    </lineage>
</organism>
<keyword evidence="1" id="KW-0732">Signal</keyword>
<evidence type="ECO:0000256" key="1">
    <source>
        <dbReference type="SAM" id="SignalP"/>
    </source>
</evidence>
<feature type="chain" id="PRO_5045275288" description="Serine aminopeptidase S33 domain-containing protein" evidence="1">
    <location>
        <begin position="21"/>
        <end position="394"/>
    </location>
</feature>
<gene>
    <name evidence="4" type="ORF">Dcar01_00472</name>
</gene>
<evidence type="ECO:0000259" key="3">
    <source>
        <dbReference type="Pfam" id="PF12146"/>
    </source>
</evidence>
<dbReference type="RefSeq" id="WP_345460307.1">
    <property type="nucleotide sequence ID" value="NZ_BAABRP010000001.1"/>
</dbReference>
<keyword evidence="5" id="KW-1185">Reference proteome</keyword>
<dbReference type="Pfam" id="PF01738">
    <property type="entry name" value="DLH"/>
    <property type="match status" value="1"/>
</dbReference>
<feature type="domain" description="Dienelactone hydrolase" evidence="2">
    <location>
        <begin position="307"/>
        <end position="364"/>
    </location>
</feature>
<dbReference type="Pfam" id="PF12146">
    <property type="entry name" value="Hydrolase_4"/>
    <property type="match status" value="1"/>
</dbReference>
<evidence type="ECO:0008006" key="6">
    <source>
        <dbReference type="Google" id="ProtNLM"/>
    </source>
</evidence>
<dbReference type="Proteomes" id="UP001401887">
    <property type="component" value="Unassembled WGS sequence"/>
</dbReference>
<dbReference type="PANTHER" id="PTHR43265:SF1">
    <property type="entry name" value="ESTERASE ESTD"/>
    <property type="match status" value="1"/>
</dbReference>
<sequence length="394" mass="41814">MPRHLPLCTLLLLSLAQAQAGQGSPPLLQGGLLAGGGQPAVRVWPAEQAGTTLNFGDFQSKAEWTFPQGKGGKLPAVLLIHGSSPADMNFTVMGQDGQVKSAIFKDLADTFAAQGIATLRYNKHYVSGPGQVDYPSFYTKADLNLFLQDAEVALEALKKNPRVDPKKVFVYGWSEGSTVAAALVAKHPEVAGLIVQGPVVLPWRPLFEAQFSEVQLPYLRSVVGGALTNADFVRLVTGKGGMVAKSAALYFTDPAQAQQGKYVINPQLDTDGDGQLEVDREVVPGFQTVLNDALTPQGFFSIYAPGRALPSVTAQVPNLKVPVLVLQGANDANTPTKYLGTLEQAFKAAGREATVKVYPGLGHSLGPAASLIDDDFRPIAAGPMRDAASWIKSH</sequence>
<proteinExistence type="predicted"/>